<dbReference type="AlphaFoldDB" id="S8CB72"/>
<evidence type="ECO:0000313" key="18">
    <source>
        <dbReference type="EMBL" id="EPS61631.1"/>
    </source>
</evidence>
<dbReference type="GO" id="GO:0140825">
    <property type="term" value="F:lactoperoxidase activity"/>
    <property type="evidence" value="ECO:0007669"/>
    <property type="project" value="UniProtKB-EC"/>
</dbReference>
<keyword evidence="19" id="KW-1185">Reference proteome</keyword>
<evidence type="ECO:0000256" key="11">
    <source>
        <dbReference type="PIRSR" id="PIRSR600823-1"/>
    </source>
</evidence>
<feature type="disulfide bond" evidence="15">
    <location>
        <begin position="43"/>
        <end position="48"/>
    </location>
</feature>
<evidence type="ECO:0000256" key="1">
    <source>
        <dbReference type="ARBA" id="ARBA00000189"/>
    </source>
</evidence>
<proteinExistence type="inferred from homology"/>
<keyword evidence="9" id="KW-0408">Iron</keyword>
<comment type="similarity">
    <text evidence="16">Belongs to the peroxidase family.</text>
</comment>
<feature type="non-terminal residue" evidence="18">
    <location>
        <position position="165"/>
    </location>
</feature>
<protein>
    <recommendedName>
        <fullName evidence="3">peroxidase</fullName>
        <ecNumber evidence="3">1.11.1.7</ecNumber>
    </recommendedName>
</protein>
<evidence type="ECO:0000256" key="14">
    <source>
        <dbReference type="PIRSR" id="PIRSR600823-4"/>
    </source>
</evidence>
<dbReference type="InterPro" id="IPR000823">
    <property type="entry name" value="Peroxidase_pln"/>
</dbReference>
<evidence type="ECO:0000256" key="15">
    <source>
        <dbReference type="PIRSR" id="PIRSR600823-5"/>
    </source>
</evidence>
<evidence type="ECO:0000256" key="2">
    <source>
        <dbReference type="ARBA" id="ARBA00001970"/>
    </source>
</evidence>
<keyword evidence="4" id="KW-0575">Peroxidase</keyword>
<comment type="caution">
    <text evidence="18">The sequence shown here is derived from an EMBL/GenBank/DDBJ whole genome shotgun (WGS) entry which is preliminary data.</text>
</comment>
<gene>
    <name evidence="18" type="ORF">M569_13163</name>
</gene>
<feature type="non-terminal residue" evidence="18">
    <location>
        <position position="1"/>
    </location>
</feature>
<keyword evidence="6 13" id="KW-0479">Metal-binding</keyword>
<accession>S8CB72</accession>
<evidence type="ECO:0000256" key="7">
    <source>
        <dbReference type="ARBA" id="ARBA00022837"/>
    </source>
</evidence>
<evidence type="ECO:0000256" key="13">
    <source>
        <dbReference type="PIRSR" id="PIRSR600823-3"/>
    </source>
</evidence>
<dbReference type="Gene3D" id="1.10.520.10">
    <property type="match status" value="1"/>
</dbReference>
<dbReference type="GO" id="GO:0046872">
    <property type="term" value="F:metal ion binding"/>
    <property type="evidence" value="ECO:0007669"/>
    <property type="project" value="UniProtKB-KW"/>
</dbReference>
<comment type="cofactor">
    <cofactor evidence="2">
        <name>heme b</name>
        <dbReference type="ChEBI" id="CHEBI:60344"/>
    </cofactor>
</comment>
<evidence type="ECO:0000256" key="5">
    <source>
        <dbReference type="ARBA" id="ARBA00022617"/>
    </source>
</evidence>
<comment type="catalytic activity">
    <reaction evidence="1">
        <text>2 a phenolic donor + H2O2 = 2 a phenolic radical donor + 2 H2O</text>
        <dbReference type="Rhea" id="RHEA:56136"/>
        <dbReference type="ChEBI" id="CHEBI:15377"/>
        <dbReference type="ChEBI" id="CHEBI:16240"/>
        <dbReference type="ChEBI" id="CHEBI:139520"/>
        <dbReference type="ChEBI" id="CHEBI:139521"/>
        <dbReference type="EC" id="1.11.1.7"/>
    </reaction>
</comment>
<sequence length="165" mass="17503">LSVNYYQQSCPNVRSIVSQQVNQIIAADSTMVPALVRLHFHDCFVRGCDGSVLLNSTANNTAEKAAIPNLTLRGFAQVDQIKAALEAQCPGVVSCADILAMAAQYAIAKVGGYTWSVTLGRRDGNVSIAAETFVNLPSPFVNATTNLNIFQSKGLTVKDLAVLSG</sequence>
<keyword evidence="10 15" id="KW-1015">Disulfide bond</keyword>
<feature type="binding site" evidence="13">
    <location>
        <position position="49"/>
    </location>
    <ligand>
        <name>Ca(2+)</name>
        <dbReference type="ChEBI" id="CHEBI:29108"/>
        <label>1</label>
    </ligand>
</feature>
<comment type="cofactor">
    <cofactor evidence="13">
        <name>Ca(2+)</name>
        <dbReference type="ChEBI" id="CHEBI:29108"/>
    </cofactor>
    <text evidence="13">Binds 2 calcium ions per subunit.</text>
</comment>
<dbReference type="InterPro" id="IPR002016">
    <property type="entry name" value="Haem_peroxidase"/>
</dbReference>
<feature type="active site" description="Proton acceptor" evidence="11">
    <location>
        <position position="41"/>
    </location>
</feature>
<dbReference type="GO" id="GO:0020037">
    <property type="term" value="F:heme binding"/>
    <property type="evidence" value="ECO:0007669"/>
    <property type="project" value="InterPro"/>
</dbReference>
<evidence type="ECO:0000256" key="6">
    <source>
        <dbReference type="ARBA" id="ARBA00022723"/>
    </source>
</evidence>
<dbReference type="FunFam" id="1.10.520.10:FF:000001">
    <property type="entry name" value="Peroxidase"/>
    <property type="match status" value="1"/>
</dbReference>
<feature type="site" description="Transition state stabilizer" evidence="14">
    <location>
        <position position="37"/>
    </location>
</feature>
<dbReference type="GO" id="GO:0006979">
    <property type="term" value="P:response to oxidative stress"/>
    <property type="evidence" value="ECO:0007669"/>
    <property type="project" value="InterPro"/>
</dbReference>
<evidence type="ECO:0000256" key="12">
    <source>
        <dbReference type="PIRSR" id="PIRSR600823-2"/>
    </source>
</evidence>
<feature type="binding site" evidence="13">
    <location>
        <position position="47"/>
    </location>
    <ligand>
        <name>Ca(2+)</name>
        <dbReference type="ChEBI" id="CHEBI:29108"/>
        <label>1</label>
    </ligand>
</feature>
<dbReference type="InterPro" id="IPR019794">
    <property type="entry name" value="Peroxidases_AS"/>
</dbReference>
<dbReference type="PROSITE" id="PS00436">
    <property type="entry name" value="PEROXIDASE_2"/>
    <property type="match status" value="1"/>
</dbReference>
<name>S8CB72_9LAMI</name>
<evidence type="ECO:0000313" key="19">
    <source>
        <dbReference type="Proteomes" id="UP000015453"/>
    </source>
</evidence>
<feature type="binding site" evidence="12">
    <location>
        <position position="137"/>
    </location>
    <ligand>
        <name>substrate</name>
    </ligand>
</feature>
<dbReference type="Proteomes" id="UP000015453">
    <property type="component" value="Unassembled WGS sequence"/>
</dbReference>
<feature type="binding site" evidence="13">
    <location>
        <position position="51"/>
    </location>
    <ligand>
        <name>Ca(2+)</name>
        <dbReference type="ChEBI" id="CHEBI:29108"/>
        <label>1</label>
    </ligand>
</feature>
<dbReference type="PRINTS" id="PR00461">
    <property type="entry name" value="PLPEROXIDASE"/>
</dbReference>
<dbReference type="PRINTS" id="PR00458">
    <property type="entry name" value="PEROXIDASE"/>
</dbReference>
<evidence type="ECO:0000256" key="16">
    <source>
        <dbReference type="RuleBase" id="RU004241"/>
    </source>
</evidence>
<evidence type="ECO:0000259" key="17">
    <source>
        <dbReference type="PROSITE" id="PS50873"/>
    </source>
</evidence>
<dbReference type="PROSITE" id="PS50873">
    <property type="entry name" value="PEROXIDASE_4"/>
    <property type="match status" value="1"/>
</dbReference>
<dbReference type="Pfam" id="PF00141">
    <property type="entry name" value="peroxidase"/>
    <property type="match status" value="1"/>
</dbReference>
<feature type="binding site" evidence="13">
    <location>
        <position position="45"/>
    </location>
    <ligand>
        <name>Ca(2+)</name>
        <dbReference type="ChEBI" id="CHEBI:29108"/>
        <label>1</label>
    </ligand>
</feature>
<keyword evidence="5" id="KW-0349">Heme</keyword>
<evidence type="ECO:0000256" key="8">
    <source>
        <dbReference type="ARBA" id="ARBA00023002"/>
    </source>
</evidence>
<evidence type="ECO:0000256" key="9">
    <source>
        <dbReference type="ARBA" id="ARBA00023004"/>
    </source>
</evidence>
<dbReference type="EMBL" id="AUSU01006696">
    <property type="protein sequence ID" value="EPS61631.1"/>
    <property type="molecule type" value="Genomic_DNA"/>
</dbReference>
<feature type="domain" description="Plant heme peroxidase family profile" evidence="17">
    <location>
        <begin position="1"/>
        <end position="165"/>
    </location>
</feature>
<dbReference type="InterPro" id="IPR010255">
    <property type="entry name" value="Haem_peroxidase_sf"/>
</dbReference>
<reference evidence="18 19" key="1">
    <citation type="journal article" date="2013" name="BMC Genomics">
        <title>The miniature genome of a carnivorous plant Genlisea aurea contains a low number of genes and short non-coding sequences.</title>
        <authorList>
            <person name="Leushkin E.V."/>
            <person name="Sutormin R.A."/>
            <person name="Nabieva E.R."/>
            <person name="Penin A.A."/>
            <person name="Kondrashov A.S."/>
            <person name="Logacheva M.D."/>
        </authorList>
    </citation>
    <scope>NUCLEOTIDE SEQUENCE [LARGE SCALE GENOMIC DNA]</scope>
</reference>
<evidence type="ECO:0000256" key="3">
    <source>
        <dbReference type="ARBA" id="ARBA00012313"/>
    </source>
</evidence>
<keyword evidence="7 13" id="KW-0106">Calcium</keyword>
<feature type="binding site" evidence="13">
    <location>
        <position position="42"/>
    </location>
    <ligand>
        <name>Ca(2+)</name>
        <dbReference type="ChEBI" id="CHEBI:29108"/>
        <label>1</label>
    </ligand>
</feature>
<feature type="binding site" evidence="13">
    <location>
        <position position="63"/>
    </location>
    <ligand>
        <name>Ca(2+)</name>
        <dbReference type="ChEBI" id="CHEBI:29108"/>
        <label>1</label>
    </ligand>
</feature>
<evidence type="ECO:0000256" key="4">
    <source>
        <dbReference type="ARBA" id="ARBA00022559"/>
    </source>
</evidence>
<dbReference type="OrthoDB" id="2113341at2759"/>
<dbReference type="EC" id="1.11.1.7" evidence="3"/>
<feature type="disulfide bond" evidence="15">
    <location>
        <begin position="10"/>
        <end position="89"/>
    </location>
</feature>
<dbReference type="SUPFAM" id="SSF48113">
    <property type="entry name" value="Heme-dependent peroxidases"/>
    <property type="match status" value="1"/>
</dbReference>
<organism evidence="18 19">
    <name type="scientific">Genlisea aurea</name>
    <dbReference type="NCBI Taxonomy" id="192259"/>
    <lineage>
        <taxon>Eukaryota</taxon>
        <taxon>Viridiplantae</taxon>
        <taxon>Streptophyta</taxon>
        <taxon>Embryophyta</taxon>
        <taxon>Tracheophyta</taxon>
        <taxon>Spermatophyta</taxon>
        <taxon>Magnoliopsida</taxon>
        <taxon>eudicotyledons</taxon>
        <taxon>Gunneridae</taxon>
        <taxon>Pentapetalae</taxon>
        <taxon>asterids</taxon>
        <taxon>lamiids</taxon>
        <taxon>Lamiales</taxon>
        <taxon>Lentibulariaceae</taxon>
        <taxon>Genlisea</taxon>
    </lineage>
</organism>
<keyword evidence="8" id="KW-0560">Oxidoreductase</keyword>
<dbReference type="PANTHER" id="PTHR31235">
    <property type="entry name" value="PEROXIDASE 25-RELATED"/>
    <property type="match status" value="1"/>
</dbReference>
<evidence type="ECO:0000256" key="10">
    <source>
        <dbReference type="ARBA" id="ARBA00023157"/>
    </source>
</evidence>
<dbReference type="Gene3D" id="1.10.420.10">
    <property type="entry name" value="Peroxidase, domain 2"/>
    <property type="match status" value="1"/>
</dbReference>